<name>A0A3D9SVF6_9ACTN</name>
<proteinExistence type="predicted"/>
<evidence type="ECO:0000313" key="1">
    <source>
        <dbReference type="EMBL" id="REE95651.1"/>
    </source>
</evidence>
<sequence length="277" mass="30986">MHTDTTGKISLDHIYTQPDPRAYFGTLRELDYRIPQLAKPSFTDLIAEYRETQLTPIPTVLDLGCSYGINAALLKCDATMDELYERYCGTDADTQIRSSLLARDRAYVSARNRRDRPKVMGMDVSEPALAYALAAGFLDDAVHADLEADDPTERQREQLAEADLVVSTGCIGYVGARTITRIVEAHGERKPWMAHFVLRMFPFEPVAESLAEAGYETVRHEGVFKQRRFATEEEQSLVLDTLASVGVDPTGLETDGWFYAQLYVSRPAANTEHRGAK</sequence>
<dbReference type="RefSeq" id="WP_116021413.1">
    <property type="nucleotide sequence ID" value="NZ_QTTT01000001.1"/>
</dbReference>
<dbReference type="OrthoDB" id="7055571at2"/>
<organism evidence="1 2">
    <name type="scientific">Thermomonospora umbrina</name>
    <dbReference type="NCBI Taxonomy" id="111806"/>
    <lineage>
        <taxon>Bacteria</taxon>
        <taxon>Bacillati</taxon>
        <taxon>Actinomycetota</taxon>
        <taxon>Actinomycetes</taxon>
        <taxon>Streptosporangiales</taxon>
        <taxon>Thermomonosporaceae</taxon>
        <taxon>Thermomonospora</taxon>
    </lineage>
</organism>
<dbReference type="EMBL" id="QTTT01000001">
    <property type="protein sequence ID" value="REE95651.1"/>
    <property type="molecule type" value="Genomic_DNA"/>
</dbReference>
<dbReference type="Gene3D" id="3.40.50.150">
    <property type="entry name" value="Vaccinia Virus protein VP39"/>
    <property type="match status" value="1"/>
</dbReference>
<dbReference type="Proteomes" id="UP000256661">
    <property type="component" value="Unassembled WGS sequence"/>
</dbReference>
<comment type="caution">
    <text evidence="1">The sequence shown here is derived from an EMBL/GenBank/DDBJ whole genome shotgun (WGS) entry which is preliminary data.</text>
</comment>
<dbReference type="SUPFAM" id="SSF53335">
    <property type="entry name" value="S-adenosyl-L-methionine-dependent methyltransferases"/>
    <property type="match status" value="1"/>
</dbReference>
<reference evidence="1 2" key="1">
    <citation type="submission" date="2018-08" db="EMBL/GenBank/DDBJ databases">
        <title>Sequencing the genomes of 1000 actinobacteria strains.</title>
        <authorList>
            <person name="Klenk H.-P."/>
        </authorList>
    </citation>
    <scope>NUCLEOTIDE SEQUENCE [LARGE SCALE GENOMIC DNA]</scope>
    <source>
        <strain evidence="1 2">DSM 43927</strain>
    </source>
</reference>
<accession>A0A3D9SVF6</accession>
<evidence type="ECO:0008006" key="3">
    <source>
        <dbReference type="Google" id="ProtNLM"/>
    </source>
</evidence>
<dbReference type="InterPro" id="IPR029063">
    <property type="entry name" value="SAM-dependent_MTases_sf"/>
</dbReference>
<evidence type="ECO:0000313" key="2">
    <source>
        <dbReference type="Proteomes" id="UP000256661"/>
    </source>
</evidence>
<protein>
    <recommendedName>
        <fullName evidence="3">Carnitine O-acetyltransferase</fullName>
    </recommendedName>
</protein>
<gene>
    <name evidence="1" type="ORF">DFJ69_1060</name>
</gene>
<keyword evidence="2" id="KW-1185">Reference proteome</keyword>
<dbReference type="AlphaFoldDB" id="A0A3D9SVF6"/>